<organism evidence="1">
    <name type="scientific">marine metagenome</name>
    <dbReference type="NCBI Taxonomy" id="408172"/>
    <lineage>
        <taxon>unclassified sequences</taxon>
        <taxon>metagenomes</taxon>
        <taxon>ecological metagenomes</taxon>
    </lineage>
</organism>
<dbReference type="InterPro" id="IPR036866">
    <property type="entry name" value="RibonucZ/Hydroxyglut_hydro"/>
</dbReference>
<protein>
    <recommendedName>
        <fullName evidence="2">Metallo-beta-lactamase domain-containing protein</fullName>
    </recommendedName>
</protein>
<dbReference type="PANTHER" id="PTHR42967:SF1">
    <property type="entry name" value="MBL FOLD METALLO-HYDROLASE"/>
    <property type="match status" value="1"/>
</dbReference>
<sequence length="210" mass="23544">MILRWHGHACFELQSDVTLVIDPHDGRSIGLSPPIASADLILVSHDHFDHNQVRNVRGLRSRVIDTTGPHQFQGHAIRGIQAFHDDEQGAKRGSIVMFKFEMQGISFLHAADLGHYPTEQMDLMRGCDLLFLPVGGVFTIDAAMAWRVAQAVAPRVVVPMHYRYGSLTLAIDDVQPFLDSSPWPVVDLGVEMELEQDDLPMQPEVWRFLG</sequence>
<reference evidence="1" key="1">
    <citation type="submission" date="2018-05" db="EMBL/GenBank/DDBJ databases">
        <authorList>
            <person name="Lanie J.A."/>
            <person name="Ng W.-L."/>
            <person name="Kazmierczak K.M."/>
            <person name="Andrzejewski T.M."/>
            <person name="Davidsen T.M."/>
            <person name="Wayne K.J."/>
            <person name="Tettelin H."/>
            <person name="Glass J.I."/>
            <person name="Rusch D."/>
            <person name="Podicherti R."/>
            <person name="Tsui H.-C.T."/>
            <person name="Winkler M.E."/>
        </authorList>
    </citation>
    <scope>NUCLEOTIDE SEQUENCE</scope>
</reference>
<dbReference type="Pfam" id="PF13483">
    <property type="entry name" value="Lactamase_B_3"/>
    <property type="match status" value="1"/>
</dbReference>
<dbReference type="AlphaFoldDB" id="A0A381YAS4"/>
<evidence type="ECO:0000313" key="1">
    <source>
        <dbReference type="EMBL" id="SVA74138.1"/>
    </source>
</evidence>
<dbReference type="EMBL" id="UINC01017788">
    <property type="protein sequence ID" value="SVA74138.1"/>
    <property type="molecule type" value="Genomic_DNA"/>
</dbReference>
<dbReference type="SUPFAM" id="SSF56281">
    <property type="entry name" value="Metallo-hydrolase/oxidoreductase"/>
    <property type="match status" value="1"/>
</dbReference>
<dbReference type="PANTHER" id="PTHR42967">
    <property type="entry name" value="METAL DEPENDENT HYDROLASE"/>
    <property type="match status" value="1"/>
</dbReference>
<proteinExistence type="predicted"/>
<gene>
    <name evidence="1" type="ORF">METZ01_LOCUS126992</name>
</gene>
<name>A0A381YAS4_9ZZZZ</name>
<accession>A0A381YAS4</accession>
<evidence type="ECO:0008006" key="2">
    <source>
        <dbReference type="Google" id="ProtNLM"/>
    </source>
</evidence>
<dbReference type="Gene3D" id="3.60.15.10">
    <property type="entry name" value="Ribonuclease Z/Hydroxyacylglutathione hydrolase-like"/>
    <property type="match status" value="1"/>
</dbReference>